<dbReference type="EMBL" id="CP042435">
    <property type="protein sequence ID" value="QEC65943.1"/>
    <property type="molecule type" value="Genomic_DNA"/>
</dbReference>
<name>A0A5B8V564_9BACT</name>
<keyword evidence="3" id="KW-1185">Reference proteome</keyword>
<evidence type="ECO:0000313" key="2">
    <source>
        <dbReference type="EMBL" id="QEC65943.1"/>
    </source>
</evidence>
<dbReference type="KEGG" id="pgin:FRZ67_00975"/>
<sequence length="212" mass="24185">MKHLLLIFINLFIFISIMHAQDNTVTGVYNLEGVMETASGFKLNADSTFEFYFSYGALDRYGKGKWEIINNKLILNSRPHPGNDFKLLSSAHTNNNFITISIQEKNSMLLSYVYAFAGTLKEGEYPVRADSHGIIKLPASNADTLHLLFEFTPERISSFAVNTKTQNSFSFAFEPWIAEVFFKDFGLTIKEDRLEGKHPLLEKDDCVYTKEQ</sequence>
<feature type="signal peptide" evidence="1">
    <location>
        <begin position="1"/>
        <end position="20"/>
    </location>
</feature>
<accession>A0A5B8V564</accession>
<feature type="chain" id="PRO_5022856905" evidence="1">
    <location>
        <begin position="21"/>
        <end position="212"/>
    </location>
</feature>
<dbReference type="Proteomes" id="UP000321533">
    <property type="component" value="Chromosome"/>
</dbReference>
<proteinExistence type="predicted"/>
<organism evidence="2 3">
    <name type="scientific">Panacibacter ginsenosidivorans</name>
    <dbReference type="NCBI Taxonomy" id="1813871"/>
    <lineage>
        <taxon>Bacteria</taxon>
        <taxon>Pseudomonadati</taxon>
        <taxon>Bacteroidota</taxon>
        <taxon>Chitinophagia</taxon>
        <taxon>Chitinophagales</taxon>
        <taxon>Chitinophagaceae</taxon>
        <taxon>Panacibacter</taxon>
    </lineage>
</organism>
<evidence type="ECO:0000313" key="3">
    <source>
        <dbReference type="Proteomes" id="UP000321533"/>
    </source>
</evidence>
<dbReference type="OrthoDB" id="9812708at2"/>
<keyword evidence="1" id="KW-0732">Signal</keyword>
<reference evidence="2 3" key="1">
    <citation type="journal article" date="2016" name="Int. J. Syst. Evol. Microbiol.">
        <title>Panacibacter ginsenosidivorans gen. nov., sp. nov., with ginsenoside converting activity isolated from soil of a ginseng field.</title>
        <authorList>
            <person name="Siddiqi M.Z."/>
            <person name="Muhammad Shafi S."/>
            <person name="Choi K.D."/>
            <person name="Im W.T."/>
        </authorList>
    </citation>
    <scope>NUCLEOTIDE SEQUENCE [LARGE SCALE GENOMIC DNA]</scope>
    <source>
        <strain evidence="2 3">Gsoil1550</strain>
    </source>
</reference>
<protein>
    <submittedName>
        <fullName evidence="2">Uncharacterized protein</fullName>
    </submittedName>
</protein>
<dbReference type="AlphaFoldDB" id="A0A5B8V564"/>
<dbReference type="RefSeq" id="WP_147187743.1">
    <property type="nucleotide sequence ID" value="NZ_CP042435.1"/>
</dbReference>
<gene>
    <name evidence="2" type="ORF">FRZ67_00975</name>
</gene>
<evidence type="ECO:0000256" key="1">
    <source>
        <dbReference type="SAM" id="SignalP"/>
    </source>
</evidence>